<reference evidence="7 8" key="1">
    <citation type="submission" date="2024-03" db="EMBL/GenBank/DDBJ databases">
        <title>Complete genome sequence of the green alga Chloropicon roscoffensis RCC1871.</title>
        <authorList>
            <person name="Lemieux C."/>
            <person name="Pombert J.-F."/>
            <person name="Otis C."/>
            <person name="Turmel M."/>
        </authorList>
    </citation>
    <scope>NUCLEOTIDE SEQUENCE [LARGE SCALE GENOMIC DNA]</scope>
    <source>
        <strain evidence="7 8">RCC1871</strain>
    </source>
</reference>
<dbReference type="PANTHER" id="PTHR23291">
    <property type="entry name" value="BAX INHIBITOR-RELATED"/>
    <property type="match status" value="1"/>
</dbReference>
<keyword evidence="8" id="KW-1185">Reference proteome</keyword>
<proteinExistence type="predicted"/>
<dbReference type="GO" id="GO:0016020">
    <property type="term" value="C:membrane"/>
    <property type="evidence" value="ECO:0007669"/>
    <property type="project" value="UniProtKB-SubCell"/>
</dbReference>
<evidence type="ECO:0000256" key="6">
    <source>
        <dbReference type="SAM" id="Phobius"/>
    </source>
</evidence>
<keyword evidence="3 6" id="KW-1133">Transmembrane helix</keyword>
<comment type="subcellular location">
    <subcellularLocation>
        <location evidence="1">Membrane</location>
        <topology evidence="1">Multi-pass membrane protein</topology>
    </subcellularLocation>
</comment>
<keyword evidence="2 6" id="KW-0812">Transmembrane</keyword>
<feature type="compositionally biased region" description="Gly residues" evidence="5">
    <location>
        <begin position="80"/>
        <end position="91"/>
    </location>
</feature>
<name>A0AAX4NYE7_9CHLO</name>
<organism evidence="7 8">
    <name type="scientific">Chloropicon roscoffensis</name>
    <dbReference type="NCBI Taxonomy" id="1461544"/>
    <lineage>
        <taxon>Eukaryota</taxon>
        <taxon>Viridiplantae</taxon>
        <taxon>Chlorophyta</taxon>
        <taxon>Chloropicophyceae</taxon>
        <taxon>Chloropicales</taxon>
        <taxon>Chloropicaceae</taxon>
        <taxon>Chloropicon</taxon>
    </lineage>
</organism>
<evidence type="ECO:0000256" key="1">
    <source>
        <dbReference type="ARBA" id="ARBA00004141"/>
    </source>
</evidence>
<feature type="transmembrane region" description="Helical" evidence="6">
    <location>
        <begin position="125"/>
        <end position="146"/>
    </location>
</feature>
<feature type="transmembrane region" description="Helical" evidence="6">
    <location>
        <begin position="158"/>
        <end position="177"/>
    </location>
</feature>
<dbReference type="Proteomes" id="UP001472866">
    <property type="component" value="Chromosome 01"/>
</dbReference>
<sequence length="361" mass="38462">MSGYPGYQGNVTGGPGDLEMGQPGGSDARFGQMPTAAFAGQAAYAQGYGQPQQQGGYPPVYPPQAGGKPAQQQYQPQYAGYGGQAASGGGYTAPQVQQPPPPPPGPSQYIADMDQAVRHGFIRKVYGILIVQLLLTFGIVAIFSYIDAVQVYAMNNSWLMGVSIAAVFVLLIGMTCCPGNLMSKFPLNIILLMVFSLFQGVALGVIAASFACDARAYDSAKGLVVCVNNPDAPAVNGRMSVLLAMAITIGVVLVLTIFACQTKYDFTGAGPYLMAALLIFIVFFAIAGIWLRFDKVYNLVYACIGVLVFSALLIYNTQLIVGGKNRKYQLGPDQYIFGALTLYLDIINIFLFVLSIIGLSR</sequence>
<evidence type="ECO:0000313" key="7">
    <source>
        <dbReference type="EMBL" id="WZN58848.1"/>
    </source>
</evidence>
<evidence type="ECO:0000313" key="8">
    <source>
        <dbReference type="Proteomes" id="UP001472866"/>
    </source>
</evidence>
<dbReference type="InterPro" id="IPR006214">
    <property type="entry name" value="Bax_inhibitor_1-related"/>
</dbReference>
<feature type="transmembrane region" description="Helical" evidence="6">
    <location>
        <begin position="299"/>
        <end position="323"/>
    </location>
</feature>
<feature type="transmembrane region" description="Helical" evidence="6">
    <location>
        <begin position="335"/>
        <end position="359"/>
    </location>
</feature>
<dbReference type="Pfam" id="PF01027">
    <property type="entry name" value="Bax1-I"/>
    <property type="match status" value="1"/>
</dbReference>
<feature type="compositionally biased region" description="Low complexity" evidence="5">
    <location>
        <begin position="47"/>
        <end position="79"/>
    </location>
</feature>
<feature type="transmembrane region" description="Helical" evidence="6">
    <location>
        <begin position="239"/>
        <end position="260"/>
    </location>
</feature>
<evidence type="ECO:0000256" key="2">
    <source>
        <dbReference type="ARBA" id="ARBA00022692"/>
    </source>
</evidence>
<evidence type="ECO:0000256" key="4">
    <source>
        <dbReference type="ARBA" id="ARBA00023136"/>
    </source>
</evidence>
<feature type="region of interest" description="Disordered" evidence="5">
    <location>
        <begin position="47"/>
        <end position="107"/>
    </location>
</feature>
<evidence type="ECO:0000256" key="5">
    <source>
        <dbReference type="SAM" id="MobiDB-lite"/>
    </source>
</evidence>
<keyword evidence="4 6" id="KW-0472">Membrane</keyword>
<protein>
    <submittedName>
        <fullName evidence="7">Bax inhibitor 1-like apoptosis-related protein</fullName>
    </submittedName>
</protein>
<accession>A0AAX4NYE7</accession>
<dbReference type="PANTHER" id="PTHR23291:SF47">
    <property type="entry name" value="TRANSMEMBRANE BAX INHIBITOR MOTIF CONTAINING 7"/>
    <property type="match status" value="1"/>
</dbReference>
<evidence type="ECO:0000256" key="3">
    <source>
        <dbReference type="ARBA" id="ARBA00022989"/>
    </source>
</evidence>
<feature type="compositionally biased region" description="Pro residues" evidence="5">
    <location>
        <begin position="97"/>
        <end position="106"/>
    </location>
</feature>
<dbReference type="AlphaFoldDB" id="A0AAX4NYE7"/>
<gene>
    <name evidence="7" type="ORF">HKI87_01g03720</name>
</gene>
<feature type="transmembrane region" description="Helical" evidence="6">
    <location>
        <begin position="189"/>
        <end position="211"/>
    </location>
</feature>
<feature type="transmembrane region" description="Helical" evidence="6">
    <location>
        <begin position="272"/>
        <end position="293"/>
    </location>
</feature>
<feature type="region of interest" description="Disordered" evidence="5">
    <location>
        <begin position="1"/>
        <end position="33"/>
    </location>
</feature>
<dbReference type="EMBL" id="CP151501">
    <property type="protein sequence ID" value="WZN58848.1"/>
    <property type="molecule type" value="Genomic_DNA"/>
</dbReference>